<comment type="caution">
    <text evidence="1">The sequence shown here is derived from an EMBL/GenBank/DDBJ whole genome shotgun (WGS) entry which is preliminary data.</text>
</comment>
<evidence type="ECO:0000313" key="2">
    <source>
        <dbReference type="Proteomes" id="UP000228920"/>
    </source>
</evidence>
<sequence length="83" mass="9213">MNIVLCSSSVDEELIQFCKAKYGVDLAIIPVEDTTSHLWNRRVDAVIGPLSIAAIVRLASPEARFVQISESDPIHPLLEKILR</sequence>
<protein>
    <submittedName>
        <fullName evidence="1">Uncharacterized protein</fullName>
    </submittedName>
</protein>
<evidence type="ECO:0000313" key="1">
    <source>
        <dbReference type="EMBL" id="PIZ45647.1"/>
    </source>
</evidence>
<organism evidence="1 2">
    <name type="scientific">candidate division WWE3 bacterium CG_4_10_14_0_2_um_filter_41_14</name>
    <dbReference type="NCBI Taxonomy" id="1975072"/>
    <lineage>
        <taxon>Bacteria</taxon>
        <taxon>Katanobacteria</taxon>
    </lineage>
</organism>
<dbReference type="EMBL" id="PFNL01000126">
    <property type="protein sequence ID" value="PIZ45647.1"/>
    <property type="molecule type" value="Genomic_DNA"/>
</dbReference>
<dbReference type="AlphaFoldDB" id="A0A2M7THE5"/>
<gene>
    <name evidence="1" type="ORF">COY32_04810</name>
</gene>
<proteinExistence type="predicted"/>
<reference evidence="2" key="1">
    <citation type="submission" date="2017-09" db="EMBL/GenBank/DDBJ databases">
        <title>Depth-based differentiation of microbial function through sediment-hosted aquifers and enrichment of novel symbionts in the deep terrestrial subsurface.</title>
        <authorList>
            <person name="Probst A.J."/>
            <person name="Ladd B."/>
            <person name="Jarett J.K."/>
            <person name="Geller-Mcgrath D.E."/>
            <person name="Sieber C.M.K."/>
            <person name="Emerson J.B."/>
            <person name="Anantharaman K."/>
            <person name="Thomas B.C."/>
            <person name="Malmstrom R."/>
            <person name="Stieglmeier M."/>
            <person name="Klingl A."/>
            <person name="Woyke T."/>
            <person name="Ryan C.M."/>
            <person name="Banfield J.F."/>
        </authorList>
    </citation>
    <scope>NUCLEOTIDE SEQUENCE [LARGE SCALE GENOMIC DNA]</scope>
</reference>
<accession>A0A2M7THE5</accession>
<name>A0A2M7THE5_UNCKA</name>
<dbReference type="Proteomes" id="UP000228920">
    <property type="component" value="Unassembled WGS sequence"/>
</dbReference>